<sequence length="165" mass="17851">MTRMLRHLLVASLLALPAAVRAQESGLPVGTAAPAAAVRTLAGQPTDLARYIGGRPTVIEFWATWCPNCKQLEPQLQRIARTYGSRVRLVAVAVSVSQTPQRAQLYARKYRLPMEMLWDGDGKATDAYEVPATSYVVIVDGTGKIAYTGQGGGQNLEAALKKLVR</sequence>
<evidence type="ECO:0000256" key="1">
    <source>
        <dbReference type="SAM" id="SignalP"/>
    </source>
</evidence>
<dbReference type="InterPro" id="IPR013766">
    <property type="entry name" value="Thioredoxin_domain"/>
</dbReference>
<dbReference type="PANTHER" id="PTHR42852">
    <property type="entry name" value="THIOL:DISULFIDE INTERCHANGE PROTEIN DSBE"/>
    <property type="match status" value="1"/>
</dbReference>
<dbReference type="InterPro" id="IPR036249">
    <property type="entry name" value="Thioredoxin-like_sf"/>
</dbReference>
<organism evidence="3 4">
    <name type="scientific">Roseisolibacter agri</name>
    <dbReference type="NCBI Taxonomy" id="2014610"/>
    <lineage>
        <taxon>Bacteria</taxon>
        <taxon>Pseudomonadati</taxon>
        <taxon>Gemmatimonadota</taxon>
        <taxon>Gemmatimonadia</taxon>
        <taxon>Gemmatimonadales</taxon>
        <taxon>Gemmatimonadaceae</taxon>
        <taxon>Roseisolibacter</taxon>
    </lineage>
</organism>
<feature type="domain" description="Thioredoxin" evidence="2">
    <location>
        <begin position="27"/>
        <end position="165"/>
    </location>
</feature>
<dbReference type="Gene3D" id="3.40.30.10">
    <property type="entry name" value="Glutaredoxin"/>
    <property type="match status" value="1"/>
</dbReference>
<dbReference type="AlphaFoldDB" id="A0AA37QCI1"/>
<accession>A0AA37QCI1</accession>
<protein>
    <recommendedName>
        <fullName evidence="2">Thioredoxin domain-containing protein</fullName>
    </recommendedName>
</protein>
<dbReference type="SUPFAM" id="SSF52833">
    <property type="entry name" value="Thioredoxin-like"/>
    <property type="match status" value="1"/>
</dbReference>
<dbReference type="PANTHER" id="PTHR42852:SF13">
    <property type="entry name" value="PROTEIN DIPZ"/>
    <property type="match status" value="1"/>
</dbReference>
<gene>
    <name evidence="3" type="ORF">rosag_02880</name>
</gene>
<dbReference type="CDD" id="cd02966">
    <property type="entry name" value="TlpA_like_family"/>
    <property type="match status" value="1"/>
</dbReference>
<dbReference type="RefSeq" id="WP_284348221.1">
    <property type="nucleotide sequence ID" value="NZ_BRXS01000001.1"/>
</dbReference>
<comment type="caution">
    <text evidence="3">The sequence shown here is derived from an EMBL/GenBank/DDBJ whole genome shotgun (WGS) entry which is preliminary data.</text>
</comment>
<feature type="signal peptide" evidence="1">
    <location>
        <begin position="1"/>
        <end position="22"/>
    </location>
</feature>
<keyword evidence="1" id="KW-0732">Signal</keyword>
<dbReference type="Pfam" id="PF00578">
    <property type="entry name" value="AhpC-TSA"/>
    <property type="match status" value="1"/>
</dbReference>
<dbReference type="InterPro" id="IPR050553">
    <property type="entry name" value="Thioredoxin_ResA/DsbE_sf"/>
</dbReference>
<dbReference type="GO" id="GO:0016491">
    <property type="term" value="F:oxidoreductase activity"/>
    <property type="evidence" value="ECO:0007669"/>
    <property type="project" value="InterPro"/>
</dbReference>
<name>A0AA37QCI1_9BACT</name>
<dbReference type="GO" id="GO:0016209">
    <property type="term" value="F:antioxidant activity"/>
    <property type="evidence" value="ECO:0007669"/>
    <property type="project" value="InterPro"/>
</dbReference>
<evidence type="ECO:0000259" key="2">
    <source>
        <dbReference type="PROSITE" id="PS51352"/>
    </source>
</evidence>
<reference evidence="3" key="1">
    <citation type="submission" date="2022-08" db="EMBL/GenBank/DDBJ databases">
        <title>Draft genome sequencing of Roseisolibacter agri AW1220.</title>
        <authorList>
            <person name="Tobiishi Y."/>
            <person name="Tonouchi A."/>
        </authorList>
    </citation>
    <scope>NUCLEOTIDE SEQUENCE</scope>
    <source>
        <strain evidence="3">AW1220</strain>
    </source>
</reference>
<dbReference type="EMBL" id="BRXS01000001">
    <property type="protein sequence ID" value="GLC23775.1"/>
    <property type="molecule type" value="Genomic_DNA"/>
</dbReference>
<feature type="chain" id="PRO_5041224424" description="Thioredoxin domain-containing protein" evidence="1">
    <location>
        <begin position="23"/>
        <end position="165"/>
    </location>
</feature>
<evidence type="ECO:0000313" key="4">
    <source>
        <dbReference type="Proteomes" id="UP001161325"/>
    </source>
</evidence>
<evidence type="ECO:0000313" key="3">
    <source>
        <dbReference type="EMBL" id="GLC23775.1"/>
    </source>
</evidence>
<dbReference type="PROSITE" id="PS51352">
    <property type="entry name" value="THIOREDOXIN_2"/>
    <property type="match status" value="1"/>
</dbReference>
<dbReference type="InterPro" id="IPR000866">
    <property type="entry name" value="AhpC/TSA"/>
</dbReference>
<proteinExistence type="predicted"/>
<dbReference type="Proteomes" id="UP001161325">
    <property type="component" value="Unassembled WGS sequence"/>
</dbReference>
<keyword evidence="4" id="KW-1185">Reference proteome</keyword>